<dbReference type="InterPro" id="IPR006015">
    <property type="entry name" value="Universal_stress_UspA"/>
</dbReference>
<evidence type="ECO:0000313" key="6">
    <source>
        <dbReference type="Proteomes" id="UP001501624"/>
    </source>
</evidence>
<keyword evidence="2" id="KW-0547">Nucleotide-binding</keyword>
<dbReference type="Proteomes" id="UP001501624">
    <property type="component" value="Unassembled WGS sequence"/>
</dbReference>
<keyword evidence="3" id="KW-0067">ATP-binding</keyword>
<dbReference type="Gene3D" id="3.40.50.620">
    <property type="entry name" value="HUPs"/>
    <property type="match status" value="2"/>
</dbReference>
<accession>A0ABP7HJW2</accession>
<dbReference type="PANTHER" id="PTHR46268:SF27">
    <property type="entry name" value="UNIVERSAL STRESS PROTEIN RV2623"/>
    <property type="match status" value="1"/>
</dbReference>
<name>A0ABP7HJW2_9PSEU</name>
<evidence type="ECO:0000313" key="5">
    <source>
        <dbReference type="EMBL" id="GAA3794797.1"/>
    </source>
</evidence>
<dbReference type="RefSeq" id="WP_237336514.1">
    <property type="nucleotide sequence ID" value="NZ_BAABCM010000001.1"/>
</dbReference>
<dbReference type="Pfam" id="PF00582">
    <property type="entry name" value="Usp"/>
    <property type="match status" value="2"/>
</dbReference>
<feature type="domain" description="UspA" evidence="4">
    <location>
        <begin position="154"/>
        <end position="291"/>
    </location>
</feature>
<evidence type="ECO:0000256" key="3">
    <source>
        <dbReference type="ARBA" id="ARBA00022840"/>
    </source>
</evidence>
<protein>
    <submittedName>
        <fullName evidence="5">Universal stress protein</fullName>
    </submittedName>
</protein>
<dbReference type="PRINTS" id="PR01438">
    <property type="entry name" value="UNVRSLSTRESS"/>
</dbReference>
<evidence type="ECO:0000256" key="2">
    <source>
        <dbReference type="ARBA" id="ARBA00022741"/>
    </source>
</evidence>
<feature type="domain" description="UspA" evidence="4">
    <location>
        <begin position="9"/>
        <end position="145"/>
    </location>
</feature>
<comment type="similarity">
    <text evidence="1">Belongs to the universal stress protein A family.</text>
</comment>
<dbReference type="PANTHER" id="PTHR46268">
    <property type="entry name" value="STRESS RESPONSE PROTEIN NHAX"/>
    <property type="match status" value="1"/>
</dbReference>
<evidence type="ECO:0000256" key="1">
    <source>
        <dbReference type="ARBA" id="ARBA00008791"/>
    </source>
</evidence>
<sequence length="295" mass="31100">MTNTAGVTVVGVDWSEASTAAVRWAAADAVRHRDRLHLVHGFSPFTGRYGIAMPALRALHDDLVDNAKDFLAAAVRVARDAGGEGLTVTTAMPEEHPAEALITASRGARALVLGASGAGGFTGVLAGTTAVQVVSHAHCPVVVVRGRAAPAAGPVVVGVDGSPFSERALEAAFEEASWRGAPLVAVHAWSDEDLLGGLGSFPLVVDWEAVRQDEELVLAERLAGRQERYPDVKVDRVVVRDRPRHQLIDWSRQAQLVVVGSRGRGGFSGLLLGSTSQALIHRAECPVMVVRPDGE</sequence>
<organism evidence="5 6">
    <name type="scientific">Amycolatopsis tucumanensis</name>
    <dbReference type="NCBI Taxonomy" id="401106"/>
    <lineage>
        <taxon>Bacteria</taxon>
        <taxon>Bacillati</taxon>
        <taxon>Actinomycetota</taxon>
        <taxon>Actinomycetes</taxon>
        <taxon>Pseudonocardiales</taxon>
        <taxon>Pseudonocardiaceae</taxon>
        <taxon>Amycolatopsis</taxon>
    </lineage>
</organism>
<gene>
    <name evidence="5" type="ORF">GCM10022380_09680</name>
</gene>
<comment type="caution">
    <text evidence="5">The sequence shown here is derived from an EMBL/GenBank/DDBJ whole genome shotgun (WGS) entry which is preliminary data.</text>
</comment>
<dbReference type="SUPFAM" id="SSF52402">
    <property type="entry name" value="Adenine nucleotide alpha hydrolases-like"/>
    <property type="match status" value="2"/>
</dbReference>
<dbReference type="EMBL" id="BAABCM010000001">
    <property type="protein sequence ID" value="GAA3794797.1"/>
    <property type="molecule type" value="Genomic_DNA"/>
</dbReference>
<dbReference type="InterPro" id="IPR006016">
    <property type="entry name" value="UspA"/>
</dbReference>
<evidence type="ECO:0000259" key="4">
    <source>
        <dbReference type="Pfam" id="PF00582"/>
    </source>
</evidence>
<dbReference type="InterPro" id="IPR014729">
    <property type="entry name" value="Rossmann-like_a/b/a_fold"/>
</dbReference>
<reference evidence="6" key="1">
    <citation type="journal article" date="2019" name="Int. J. Syst. Evol. Microbiol.">
        <title>The Global Catalogue of Microorganisms (GCM) 10K type strain sequencing project: providing services to taxonomists for standard genome sequencing and annotation.</title>
        <authorList>
            <consortium name="The Broad Institute Genomics Platform"/>
            <consortium name="The Broad Institute Genome Sequencing Center for Infectious Disease"/>
            <person name="Wu L."/>
            <person name="Ma J."/>
        </authorList>
    </citation>
    <scope>NUCLEOTIDE SEQUENCE [LARGE SCALE GENOMIC DNA]</scope>
    <source>
        <strain evidence="6">JCM 17017</strain>
    </source>
</reference>
<proteinExistence type="inferred from homology"/>
<keyword evidence="6" id="KW-1185">Reference proteome</keyword>